<feature type="compositionally biased region" description="Low complexity" evidence="12">
    <location>
        <begin position="522"/>
        <end position="539"/>
    </location>
</feature>
<feature type="binding site" evidence="8 10">
    <location>
        <position position="1473"/>
    </location>
    <ligand>
        <name>ATP</name>
        <dbReference type="ChEBI" id="CHEBI:30616"/>
    </ligand>
</feature>
<dbReference type="Proteomes" id="UP000039865">
    <property type="component" value="Unassembled WGS sequence"/>
</dbReference>
<feature type="compositionally biased region" description="Polar residues" evidence="12">
    <location>
        <begin position="610"/>
        <end position="619"/>
    </location>
</feature>
<dbReference type="GO" id="GO:0004674">
    <property type="term" value="F:protein serine/threonine kinase activity"/>
    <property type="evidence" value="ECO:0007669"/>
    <property type="project" value="UniProtKB-KW"/>
</dbReference>
<evidence type="ECO:0000256" key="7">
    <source>
        <dbReference type="PIRSR" id="PIRSR630616-1"/>
    </source>
</evidence>
<dbReference type="Gene3D" id="1.10.510.10">
    <property type="entry name" value="Transferase(Phosphotransferase) domain 1"/>
    <property type="match status" value="1"/>
</dbReference>
<feature type="compositionally biased region" description="Polar residues" evidence="12">
    <location>
        <begin position="99"/>
        <end position="110"/>
    </location>
</feature>
<feature type="region of interest" description="Disordered" evidence="12">
    <location>
        <begin position="99"/>
        <end position="130"/>
    </location>
</feature>
<gene>
    <name evidence="14" type="primary">Contig1903.g2067</name>
    <name evidence="14" type="ORF">STYLEM_11554</name>
</gene>
<feature type="region of interest" description="Disordered" evidence="12">
    <location>
        <begin position="805"/>
        <end position="828"/>
    </location>
</feature>
<feature type="region of interest" description="Disordered" evidence="12">
    <location>
        <begin position="1167"/>
        <end position="1279"/>
    </location>
</feature>
<reference evidence="14 15" key="1">
    <citation type="submission" date="2014-06" db="EMBL/GenBank/DDBJ databases">
        <authorList>
            <person name="Swart Estienne"/>
        </authorList>
    </citation>
    <scope>NUCLEOTIDE SEQUENCE [LARGE SCALE GENOMIC DNA]</scope>
    <source>
        <strain evidence="14 15">130c</strain>
    </source>
</reference>
<feature type="compositionally biased region" description="Low complexity" evidence="12">
    <location>
        <begin position="111"/>
        <end position="123"/>
    </location>
</feature>
<evidence type="ECO:0000256" key="1">
    <source>
        <dbReference type="ARBA" id="ARBA00011245"/>
    </source>
</evidence>
<feature type="compositionally biased region" description="Basic and acidic residues" evidence="12">
    <location>
        <begin position="1852"/>
        <end position="1882"/>
    </location>
</feature>
<dbReference type="OMA" id="HANEIDF"/>
<dbReference type="FunFam" id="3.30.200.20:FF:000042">
    <property type="entry name" value="Aurora kinase A"/>
    <property type="match status" value="1"/>
</dbReference>
<evidence type="ECO:0000256" key="4">
    <source>
        <dbReference type="ARBA" id="ARBA00022741"/>
    </source>
</evidence>
<feature type="region of interest" description="Disordered" evidence="12">
    <location>
        <begin position="145"/>
        <end position="171"/>
    </location>
</feature>
<dbReference type="InterPro" id="IPR000719">
    <property type="entry name" value="Prot_kinase_dom"/>
</dbReference>
<feature type="compositionally biased region" description="Polar residues" evidence="12">
    <location>
        <begin position="15"/>
        <end position="30"/>
    </location>
</feature>
<evidence type="ECO:0000256" key="10">
    <source>
        <dbReference type="PROSITE-ProRule" id="PRU10141"/>
    </source>
</evidence>
<feature type="region of interest" description="Disordered" evidence="12">
    <location>
        <begin position="15"/>
        <end position="70"/>
    </location>
</feature>
<keyword evidence="11" id="KW-0175">Coiled coil</keyword>
<feature type="compositionally biased region" description="Polar residues" evidence="12">
    <location>
        <begin position="1167"/>
        <end position="1226"/>
    </location>
</feature>
<dbReference type="Pfam" id="PF00069">
    <property type="entry name" value="Pkinase"/>
    <property type="match status" value="1"/>
</dbReference>
<dbReference type="PROSITE" id="PS50011">
    <property type="entry name" value="PROTEIN_KINASE_DOM"/>
    <property type="match status" value="1"/>
</dbReference>
<feature type="compositionally biased region" description="Polar residues" evidence="12">
    <location>
        <begin position="627"/>
        <end position="652"/>
    </location>
</feature>
<dbReference type="InterPro" id="IPR017441">
    <property type="entry name" value="Protein_kinase_ATP_BS"/>
</dbReference>
<dbReference type="PROSITE" id="PS00107">
    <property type="entry name" value="PROTEIN_KINASE_ATP"/>
    <property type="match status" value="1"/>
</dbReference>
<evidence type="ECO:0000256" key="3">
    <source>
        <dbReference type="ARBA" id="ARBA00022679"/>
    </source>
</evidence>
<keyword evidence="4 8" id="KW-0547">Nucleotide-binding</keyword>
<feature type="cross-link" description="Glycyl lysine isopeptide (Lys-Gly) (interchain with G-Cter in SUMO2)" evidence="9">
    <location>
        <position position="1571"/>
    </location>
</feature>
<sequence length="1977" mass="225580">MKNTNFAAASAWQYQNNPPTLQPQSSAALYQSTYQKQSSSKNQKKVNSSKKSPKAHITSNQNQLSVSNNKTNSNAINQQQSIHHQRQMNFKNQSVANLQNRQPSQHNTPDQQKNQSVKKSSNNKLKENDIRQQQYLIGVIEQRKRSMDYQPQYSKSTKVSPNRVPVPQSDPYSHQQQQLRLNHNNPVTTFIENFQKATQQFKVDPNYQMGVGNQCSLRIPLNEQAKNGQKLNMTPNFDFDQISPNIISHTQIAQDMKGNNHHGFTTESQSLTFDRNSIGGSSSGNNHNSIHQSFINLIYPSMSKKIMTNSQQAETNADKHQSKKVAYNNLQPQINAGSHHQKSKSLFTGAQNFTNVHSHSNLNTLNGNMANIGGVQKINQSSYKKQSNVFNYSHRLKELLDENSESQDLELQRRHQLFSQQPSPSNSHGNILLQMNDIEADKKLSSQKQSVKIKSTFEKIVMGQQQPQMSSIEDNICQSQARTGLNSNGSQTIDFYLKNQLSINTQNQFPLTKSISSVNTPNSRSIQYQQQQSSSNQQNGKVKVEFQPGKNHARKPSHTGAVSSSQSIFNSNYIPEDSLQTHSYSQSDYSQLNTRRKSNGYTEDSLRAQPVSNSQQNQPIREKKQHQPTQSKIVNNSKQFQHQNAQSSTQINYRPHHQRSQSDYVNFSQDPNLNIQNQQRSKNFQNSDSQGFEMLSSSGNSNLALVNPIHADYYEDKADSLAQGATPKDLFKDTDRSNNASFLQQYSQALMEAQIQINKQYQINNPTGAKNMHKQNKLSFVDNQQNISQTIQAVNTVDSKSIYHQRKLSHQPQGQQVPPSKKSPEKINNSQFNYKDHYQKLALKRKVSPKPNTNHQQANNTSRPQIHSQKQNFNPTMSGKSNLHSHKNSMITSPTSSVTITHQNVSQQINTLQNSFNQSSSTNKYHQMMTLAQHSSSAVVMSSSHKTAREKDMKSKIIQQATKKYQESQMNQNCHNKQSYSKLSTQNVTNNFKKTIQSEKVSPRIHHPSGSIAAHHQAKKSIANISIDLYKGIVTQNQHNNPQYQQQPYVNSNGPQRQFSKISLQKSDSQSLQSDFIQRKNSFVIPNQHHQLESFRDMSPNNFGNVKFNQSSMTLNPPDHNMPNGYQQKQAGFQNHRYSVQNSPHKNIPLFQKNMKQSLHLKTSSMSNISSNIHGPLSNPYSQQQHHKPNNQSILSPTNKSLSFSNVPLSSNNKQSRGIDITSTPGDPSFGEDDQSHVIYGGATKKKSNQKTNQNTSKNMKKPTQKSQVSEFKHDQQHQNQMYQQQMSHGTIREQAEYTKLSETEKLLNQIRNNILKQQKQKTGVIPFEHDNIMEEEELLEEINGELGRITENSVEQYPLETVVDLAGTAKRQNQQRRIEGNHGNIQRDSLQIQNPTEEPNSYIYMTTDPNMSPYSKDICKLQKMITINFKKYSDAPQTTSEFYRIGRVLGRGAFGKVNLAAHKVSEQLVAIKSINKEFLKSEEDQKKKIMQEFAILKQSNHQSVVRLYDTFETSKHICFVMELCSGGDLLTYVRKRRKLKEDVAKYFFKQIIDGLAYIHNSKLIVHRDIKLDNILLDANGRIKICDFGVSRQVSTETERMTEQCGTPAYIAPEILKDKGYEGFKVDVWSAGVCLYAMLIGTVPFKAASMHELHHLIISGKYEVKEEKLSESALNLIASLLEVDPKKRLSAYEVLSHPWLKDAVDEMDIFTQKEKDTIQKEYLSKNIDRVINRQSNQQQDTEVIFTEHNLDTKTNGNSLLKNASTKSIILAPFNSTVSDYDEEKEKLIAWPEEVKQLMRPKKCIKFNPKVKDFDRQYEQNNNADLDNGVYNNFANDKSNKSDESRASSSQDSLKKSFKETELSSDDEKAEKQVEEAHENKLKQQSELQEFEKQIKMKYVKYQEPVEIVNEDIVTQIVKSGIYPKDYLLKCLNSKEMNYATATYHLLLKKQQIMQKLFSEDLNQQQNNNCSSNPFASL</sequence>
<keyword evidence="15" id="KW-1185">Reference proteome</keyword>
<evidence type="ECO:0000313" key="14">
    <source>
        <dbReference type="EMBL" id="CDW82521.1"/>
    </source>
</evidence>
<feature type="compositionally biased region" description="Polar residues" evidence="12">
    <location>
        <begin position="850"/>
        <end position="888"/>
    </location>
</feature>
<evidence type="ECO:0000313" key="15">
    <source>
        <dbReference type="Proteomes" id="UP000039865"/>
    </source>
</evidence>
<dbReference type="FunFam" id="1.10.510.10:FF:000571">
    <property type="entry name" value="Maternal embryonic leucine zipper kinase"/>
    <property type="match status" value="1"/>
</dbReference>
<evidence type="ECO:0000259" key="13">
    <source>
        <dbReference type="PROSITE" id="PS50011"/>
    </source>
</evidence>
<protein>
    <submittedName>
        <fullName evidence="14">Protein kinase domain containing protein</fullName>
    </submittedName>
</protein>
<dbReference type="OrthoDB" id="10601379at2759"/>
<dbReference type="EMBL" id="CCKQ01010989">
    <property type="protein sequence ID" value="CDW82521.1"/>
    <property type="molecule type" value="Genomic_DNA"/>
</dbReference>
<dbReference type="SUPFAM" id="SSF56112">
    <property type="entry name" value="Protein kinase-like (PK-like)"/>
    <property type="match status" value="1"/>
</dbReference>
<keyword evidence="6 8" id="KW-0067">ATP-binding</keyword>
<feature type="compositionally biased region" description="Polar residues" evidence="12">
    <location>
        <begin position="661"/>
        <end position="670"/>
    </location>
</feature>
<feature type="compositionally biased region" description="Low complexity" evidence="12">
    <location>
        <begin position="31"/>
        <end position="41"/>
    </location>
</feature>
<dbReference type="InParanoid" id="A0A078AKV9"/>
<dbReference type="InterPro" id="IPR011009">
    <property type="entry name" value="Kinase-like_dom_sf"/>
</dbReference>
<evidence type="ECO:0000256" key="9">
    <source>
        <dbReference type="PIRSR" id="PIRSR630616-3"/>
    </source>
</evidence>
<feature type="region of interest" description="Disordered" evidence="12">
    <location>
        <begin position="514"/>
        <end position="541"/>
    </location>
</feature>
<feature type="compositionally biased region" description="Polar residues" evidence="12">
    <location>
        <begin position="57"/>
        <end position="70"/>
    </location>
</feature>
<keyword evidence="5 14" id="KW-0418">Kinase</keyword>
<proteinExistence type="predicted"/>
<keyword evidence="3" id="KW-0808">Transferase</keyword>
<organism evidence="14 15">
    <name type="scientific">Stylonychia lemnae</name>
    <name type="common">Ciliate</name>
    <dbReference type="NCBI Taxonomy" id="5949"/>
    <lineage>
        <taxon>Eukaryota</taxon>
        <taxon>Sar</taxon>
        <taxon>Alveolata</taxon>
        <taxon>Ciliophora</taxon>
        <taxon>Intramacronucleata</taxon>
        <taxon>Spirotrichea</taxon>
        <taxon>Stichotrichia</taxon>
        <taxon>Sporadotrichida</taxon>
        <taxon>Oxytrichidae</taxon>
        <taxon>Stylonychinae</taxon>
        <taxon>Stylonychia</taxon>
    </lineage>
</organism>
<feature type="coiled-coil region" evidence="11">
    <location>
        <begin position="1301"/>
        <end position="1353"/>
    </location>
</feature>
<dbReference type="PANTHER" id="PTHR24350">
    <property type="entry name" value="SERINE/THREONINE-PROTEIN KINASE IAL-RELATED"/>
    <property type="match status" value="1"/>
</dbReference>
<comment type="subunit">
    <text evidence="1">Monomer.</text>
</comment>
<feature type="domain" description="Protein kinase" evidence="13">
    <location>
        <begin position="1444"/>
        <end position="1700"/>
    </location>
</feature>
<dbReference type="CDD" id="cd14335">
    <property type="entry name" value="UBA_SnRK1_plant"/>
    <property type="match status" value="1"/>
</dbReference>
<keyword evidence="2" id="KW-0723">Serine/threonine-protein kinase</keyword>
<name>A0A078AKV9_STYLE</name>
<dbReference type="PROSITE" id="PS00108">
    <property type="entry name" value="PROTEIN_KINASE_ST"/>
    <property type="match status" value="1"/>
</dbReference>
<feature type="compositionally biased region" description="Basic residues" evidence="12">
    <location>
        <begin position="42"/>
        <end position="54"/>
    </location>
</feature>
<feature type="region of interest" description="Disordered" evidence="12">
    <location>
        <begin position="601"/>
        <end position="670"/>
    </location>
</feature>
<dbReference type="InterPro" id="IPR030616">
    <property type="entry name" value="Aur-like"/>
</dbReference>
<feature type="binding site" evidence="8">
    <location>
        <position position="1587"/>
    </location>
    <ligand>
        <name>ATP</name>
        <dbReference type="ChEBI" id="CHEBI:30616"/>
    </ligand>
</feature>
<dbReference type="InterPro" id="IPR008271">
    <property type="entry name" value="Ser/Thr_kinase_AS"/>
</dbReference>
<feature type="compositionally biased region" description="Polar residues" evidence="12">
    <location>
        <begin position="1821"/>
        <end position="1836"/>
    </location>
</feature>
<dbReference type="SMART" id="SM00220">
    <property type="entry name" value="S_TKc"/>
    <property type="match status" value="1"/>
</dbReference>
<feature type="region of interest" description="Disordered" evidence="12">
    <location>
        <begin position="848"/>
        <end position="888"/>
    </location>
</feature>
<dbReference type="CDD" id="cd14003">
    <property type="entry name" value="STKc_AMPK-like"/>
    <property type="match status" value="1"/>
</dbReference>
<evidence type="ECO:0000256" key="2">
    <source>
        <dbReference type="ARBA" id="ARBA00022527"/>
    </source>
</evidence>
<feature type="active site" description="Proton acceptor" evidence="7">
    <location>
        <position position="1569"/>
    </location>
</feature>
<evidence type="ECO:0000256" key="11">
    <source>
        <dbReference type="SAM" id="Coils"/>
    </source>
</evidence>
<evidence type="ECO:0000256" key="8">
    <source>
        <dbReference type="PIRSR" id="PIRSR630616-2"/>
    </source>
</evidence>
<evidence type="ECO:0000256" key="5">
    <source>
        <dbReference type="ARBA" id="ARBA00022777"/>
    </source>
</evidence>
<feature type="compositionally biased region" description="Polar residues" evidence="12">
    <location>
        <begin position="149"/>
        <end position="160"/>
    </location>
</feature>
<evidence type="ECO:0000256" key="6">
    <source>
        <dbReference type="ARBA" id="ARBA00022840"/>
    </source>
</evidence>
<accession>A0A078AKV9</accession>
<dbReference type="GO" id="GO:0005524">
    <property type="term" value="F:ATP binding"/>
    <property type="evidence" value="ECO:0007669"/>
    <property type="project" value="UniProtKB-UniRule"/>
</dbReference>
<evidence type="ECO:0000256" key="12">
    <source>
        <dbReference type="SAM" id="MobiDB-lite"/>
    </source>
</evidence>
<feature type="region of interest" description="Disordered" evidence="12">
    <location>
        <begin position="1821"/>
        <end position="1882"/>
    </location>
</feature>